<dbReference type="GO" id="GO:0008061">
    <property type="term" value="F:chitin binding"/>
    <property type="evidence" value="ECO:0007669"/>
    <property type="project" value="UniProtKB-UniRule"/>
</dbReference>
<dbReference type="Gene3D" id="3.30.60.10">
    <property type="entry name" value="Endochitinase-like"/>
    <property type="match status" value="2"/>
</dbReference>
<dbReference type="PANTHER" id="PTHR11177:SF317">
    <property type="entry name" value="CHITINASE 12-RELATED"/>
    <property type="match status" value="1"/>
</dbReference>
<reference evidence="10 11" key="1">
    <citation type="journal article" date="2018" name="Genome Biol. Evol.">
        <title>Multiple Roots of Fruiting Body Formation in Amoebozoa.</title>
        <authorList>
            <person name="Hillmann F."/>
            <person name="Forbes G."/>
            <person name="Novohradska S."/>
            <person name="Ferling I."/>
            <person name="Riege K."/>
            <person name="Groth M."/>
            <person name="Westermann M."/>
            <person name="Marz M."/>
            <person name="Spaller T."/>
            <person name="Winckler T."/>
            <person name="Schaap P."/>
            <person name="Glockner G."/>
        </authorList>
    </citation>
    <scope>NUCLEOTIDE SEQUENCE [LARGE SCALE GENOMIC DNA]</scope>
    <source>
        <strain evidence="10 11">Jena</strain>
    </source>
</reference>
<evidence type="ECO:0000256" key="5">
    <source>
        <dbReference type="RuleBase" id="RU000489"/>
    </source>
</evidence>
<name>A0A2P6NE07_9EUKA</name>
<dbReference type="EMBL" id="MDYQ01000108">
    <property type="protein sequence ID" value="PRP82194.1"/>
    <property type="molecule type" value="Genomic_DNA"/>
</dbReference>
<keyword evidence="11" id="KW-1185">Reference proteome</keyword>
<keyword evidence="2 5" id="KW-0378">Hydrolase</keyword>
<dbReference type="SUPFAM" id="SSF57016">
    <property type="entry name" value="Plant lectins/antimicrobial peptides"/>
    <property type="match status" value="1"/>
</dbReference>
<dbReference type="GO" id="GO:0006032">
    <property type="term" value="P:chitin catabolic process"/>
    <property type="evidence" value="ECO:0007669"/>
    <property type="project" value="TreeGrafter"/>
</dbReference>
<dbReference type="InterPro" id="IPR017853">
    <property type="entry name" value="GH"/>
</dbReference>
<protein>
    <submittedName>
        <fullName evidence="10">Uncharacterized protein</fullName>
    </submittedName>
</protein>
<dbReference type="InterPro" id="IPR001223">
    <property type="entry name" value="Glyco_hydro18_cat"/>
</dbReference>
<proteinExistence type="inferred from homology"/>
<dbReference type="Gene3D" id="3.20.20.80">
    <property type="entry name" value="Glycosidases"/>
    <property type="match status" value="1"/>
</dbReference>
<dbReference type="STRING" id="1890364.A0A2P6NE07"/>
<feature type="domain" description="Chitin-binding type-1" evidence="8">
    <location>
        <begin position="89"/>
        <end position="133"/>
    </location>
</feature>
<dbReference type="InParanoid" id="A0A2P6NE07"/>
<dbReference type="Proteomes" id="UP000241769">
    <property type="component" value="Unassembled WGS sequence"/>
</dbReference>
<dbReference type="PANTHER" id="PTHR11177">
    <property type="entry name" value="CHITINASE"/>
    <property type="match status" value="1"/>
</dbReference>
<dbReference type="SMART" id="SM00270">
    <property type="entry name" value="ChtBD1"/>
    <property type="match status" value="2"/>
</dbReference>
<dbReference type="CDD" id="cd00035">
    <property type="entry name" value="ChtBD1"/>
    <property type="match status" value="1"/>
</dbReference>
<feature type="disulfide bond" evidence="4">
    <location>
        <begin position="107"/>
        <end position="121"/>
    </location>
</feature>
<dbReference type="InterPro" id="IPR011583">
    <property type="entry name" value="Chitinase_II/V-like_cat"/>
</dbReference>
<feature type="disulfide bond" evidence="4">
    <location>
        <begin position="127"/>
        <end position="131"/>
    </location>
</feature>
<comment type="similarity">
    <text evidence="6">Belongs to the glycosyl hydrolase 18 family.</text>
</comment>
<evidence type="ECO:0000256" key="3">
    <source>
        <dbReference type="ARBA" id="ARBA00023295"/>
    </source>
</evidence>
<dbReference type="InterPro" id="IPR036861">
    <property type="entry name" value="Endochitinase-like_sf"/>
</dbReference>
<comment type="caution">
    <text evidence="4">Lacks conserved residue(s) required for the propagation of feature annotation.</text>
</comment>
<evidence type="ECO:0000256" key="4">
    <source>
        <dbReference type="PROSITE-ProRule" id="PRU00261"/>
    </source>
</evidence>
<organism evidence="10 11">
    <name type="scientific">Planoprotostelium fungivorum</name>
    <dbReference type="NCBI Taxonomy" id="1890364"/>
    <lineage>
        <taxon>Eukaryota</taxon>
        <taxon>Amoebozoa</taxon>
        <taxon>Evosea</taxon>
        <taxon>Variosea</taxon>
        <taxon>Cavosteliida</taxon>
        <taxon>Cavosteliaceae</taxon>
        <taxon>Planoprotostelium</taxon>
    </lineage>
</organism>
<keyword evidence="1 4" id="KW-0147">Chitin-binding</keyword>
<accession>A0A2P6NE07</accession>
<evidence type="ECO:0000256" key="6">
    <source>
        <dbReference type="RuleBase" id="RU004453"/>
    </source>
</evidence>
<dbReference type="GO" id="GO:0005975">
    <property type="term" value="P:carbohydrate metabolic process"/>
    <property type="evidence" value="ECO:0007669"/>
    <property type="project" value="InterPro"/>
</dbReference>
<evidence type="ECO:0000313" key="11">
    <source>
        <dbReference type="Proteomes" id="UP000241769"/>
    </source>
</evidence>
<dbReference type="SMART" id="SM00636">
    <property type="entry name" value="Glyco_18"/>
    <property type="match status" value="1"/>
</dbReference>
<sequence>MSLPTCPGMTPTSVALANARAHFSRSKVRNMKLAAVFVLLLASVAADYTLPSSVNCAGTTYTPASGLCCSNYGYPGNSSAYCGVGSCAGGSCGLTGCHLTGCPTGQCCSQYGYCGASAGYCDPANRCFSKCWAAAPSCSPVYVAYFANYKSQYGANGGCGFIPEMILPTQKYTHINWAFASFDGSTGIIADLSAYDANMVSRLIALKANNTALKIIVSLGGGGFGSAPWTNLMGSASAQNAFFSGLKAWILKYKFDGIDIDWEFPTSGQTALVATFFQKARAAIGNDLLLTAATGNKYYNQFYAPENWIQYVNFLNVMNYDYYYGNGGVTGSDAPLYGQQNSGSINATINDYFNRDVPAHKLVFGLRNYGYIFAVNSNTPTTGMAFSGLSTYKTQCAGAGSLSAIDVTTLLTNSTKSATQFSVQWDDSTKSAFATWPNNYATFETTASIKAKVDYIKDYGLGGAMLWILDSDSTIADYIGKQLNW</sequence>
<dbReference type="AlphaFoldDB" id="A0A2P6NE07"/>
<keyword evidence="7" id="KW-0732">Signal</keyword>
<evidence type="ECO:0000313" key="10">
    <source>
        <dbReference type="EMBL" id="PRP82194.1"/>
    </source>
</evidence>
<evidence type="ECO:0000256" key="2">
    <source>
        <dbReference type="ARBA" id="ARBA00022801"/>
    </source>
</evidence>
<dbReference type="SUPFAM" id="SSF51445">
    <property type="entry name" value="(Trans)glycosidases"/>
    <property type="match status" value="1"/>
</dbReference>
<dbReference type="PROSITE" id="PS51910">
    <property type="entry name" value="GH18_2"/>
    <property type="match status" value="1"/>
</dbReference>
<evidence type="ECO:0000256" key="1">
    <source>
        <dbReference type="ARBA" id="ARBA00022669"/>
    </source>
</evidence>
<dbReference type="PROSITE" id="PS01095">
    <property type="entry name" value="GH18_1"/>
    <property type="match status" value="1"/>
</dbReference>
<evidence type="ECO:0000259" key="8">
    <source>
        <dbReference type="PROSITE" id="PS50941"/>
    </source>
</evidence>
<dbReference type="PROSITE" id="PS00026">
    <property type="entry name" value="CHIT_BIND_I_1"/>
    <property type="match status" value="1"/>
</dbReference>
<dbReference type="Pfam" id="PF00704">
    <property type="entry name" value="Glyco_hydro_18"/>
    <property type="match status" value="1"/>
</dbReference>
<evidence type="ECO:0000259" key="9">
    <source>
        <dbReference type="PROSITE" id="PS51910"/>
    </source>
</evidence>
<comment type="caution">
    <text evidence="10">The sequence shown here is derived from an EMBL/GenBank/DDBJ whole genome shotgun (WGS) entry which is preliminary data.</text>
</comment>
<keyword evidence="3 5" id="KW-0326">Glycosidase</keyword>
<dbReference type="InterPro" id="IPR029070">
    <property type="entry name" value="Chitinase_insertion_sf"/>
</dbReference>
<feature type="disulfide bond" evidence="4">
    <location>
        <begin position="102"/>
        <end position="114"/>
    </location>
</feature>
<dbReference type="OrthoDB" id="76388at2759"/>
<dbReference type="Gene3D" id="3.10.50.10">
    <property type="match status" value="1"/>
</dbReference>
<evidence type="ECO:0000256" key="7">
    <source>
        <dbReference type="SAM" id="SignalP"/>
    </source>
</evidence>
<keyword evidence="4" id="KW-1015">Disulfide bond</keyword>
<dbReference type="InterPro" id="IPR001579">
    <property type="entry name" value="Glyco_hydro_18_chit_AS"/>
</dbReference>
<dbReference type="GO" id="GO:0005576">
    <property type="term" value="C:extracellular region"/>
    <property type="evidence" value="ECO:0007669"/>
    <property type="project" value="TreeGrafter"/>
</dbReference>
<dbReference type="InterPro" id="IPR050314">
    <property type="entry name" value="Glycosyl_Hydrlase_18"/>
</dbReference>
<dbReference type="InterPro" id="IPR018371">
    <property type="entry name" value="Chitin-binding_1_CS"/>
</dbReference>
<feature type="chain" id="PRO_5015122731" evidence="7">
    <location>
        <begin position="47"/>
        <end position="485"/>
    </location>
</feature>
<feature type="domain" description="GH18" evidence="9">
    <location>
        <begin position="140"/>
        <end position="485"/>
    </location>
</feature>
<gene>
    <name evidence="10" type="ORF">PROFUN_10403</name>
</gene>
<dbReference type="GO" id="GO:0004568">
    <property type="term" value="F:chitinase activity"/>
    <property type="evidence" value="ECO:0007669"/>
    <property type="project" value="TreeGrafter"/>
</dbReference>
<feature type="signal peptide" evidence="7">
    <location>
        <begin position="1"/>
        <end position="46"/>
    </location>
</feature>
<dbReference type="PROSITE" id="PS50941">
    <property type="entry name" value="CHIT_BIND_I_2"/>
    <property type="match status" value="1"/>
</dbReference>
<dbReference type="InterPro" id="IPR001002">
    <property type="entry name" value="Chitin-bd_1"/>
</dbReference>